<protein>
    <submittedName>
        <fullName evidence="1">Uncharacterized protein</fullName>
    </submittedName>
</protein>
<dbReference type="AlphaFoldDB" id="A0A0F9NBN5"/>
<gene>
    <name evidence="1" type="ORF">LCGC14_1356550</name>
</gene>
<proteinExistence type="predicted"/>
<dbReference type="EMBL" id="LAZR01008435">
    <property type="protein sequence ID" value="KKM78777.1"/>
    <property type="molecule type" value="Genomic_DNA"/>
</dbReference>
<comment type="caution">
    <text evidence="1">The sequence shown here is derived from an EMBL/GenBank/DDBJ whole genome shotgun (WGS) entry which is preliminary data.</text>
</comment>
<name>A0A0F9NBN5_9ZZZZ</name>
<reference evidence="1" key="1">
    <citation type="journal article" date="2015" name="Nature">
        <title>Complex archaea that bridge the gap between prokaryotes and eukaryotes.</title>
        <authorList>
            <person name="Spang A."/>
            <person name="Saw J.H."/>
            <person name="Jorgensen S.L."/>
            <person name="Zaremba-Niedzwiedzka K."/>
            <person name="Martijn J."/>
            <person name="Lind A.E."/>
            <person name="van Eijk R."/>
            <person name="Schleper C."/>
            <person name="Guy L."/>
            <person name="Ettema T.J."/>
        </authorList>
    </citation>
    <scope>NUCLEOTIDE SEQUENCE</scope>
</reference>
<organism evidence="1">
    <name type="scientific">marine sediment metagenome</name>
    <dbReference type="NCBI Taxonomy" id="412755"/>
    <lineage>
        <taxon>unclassified sequences</taxon>
        <taxon>metagenomes</taxon>
        <taxon>ecological metagenomes</taxon>
    </lineage>
</organism>
<evidence type="ECO:0000313" key="1">
    <source>
        <dbReference type="EMBL" id="KKM78777.1"/>
    </source>
</evidence>
<sequence>MSHYLEKGKPVEVLVRWRPGRKGIKRNVLIRRANRELIVRPFRGLRRI</sequence>
<accession>A0A0F9NBN5</accession>